<reference evidence="2 3" key="1">
    <citation type="journal article" date="2014" name="Antonie Van Leeuwenhoek">
        <title>Fictibacillus enclensis sp. nov., isolated from marine sediment.</title>
        <authorList>
            <person name="Dastager S.G."/>
            <person name="Mawlankar R."/>
            <person name="Srinivasan K."/>
            <person name="Tang S.K."/>
            <person name="Lee J.C."/>
            <person name="Ramana V.V."/>
            <person name="Shouche Y.S."/>
        </authorList>
    </citation>
    <scope>NUCLEOTIDE SEQUENCE [LARGE SCALE GENOMIC DNA]</scope>
    <source>
        <strain evidence="2 3">NIO-1003</strain>
    </source>
</reference>
<comment type="caution">
    <text evidence="2">The sequence shown here is derived from an EMBL/GenBank/DDBJ whole genome shotgun (WGS) entry which is preliminary data.</text>
</comment>
<name>A0A0V8JAI1_9BACL</name>
<dbReference type="AlphaFoldDB" id="A0A0V8JAI1"/>
<protein>
    <recommendedName>
        <fullName evidence="1">ChrB N-terminal domain-containing protein</fullName>
    </recommendedName>
</protein>
<dbReference type="InterPro" id="IPR046858">
    <property type="entry name" value="ChrB_N"/>
</dbReference>
<dbReference type="RefSeq" id="WP_061967077.1">
    <property type="nucleotide sequence ID" value="NZ_FMAV01000001.1"/>
</dbReference>
<gene>
    <name evidence="2" type="ORF">AS030_00215</name>
</gene>
<dbReference type="Pfam" id="PF20229">
    <property type="entry name" value="ChrB_N"/>
    <property type="match status" value="1"/>
</dbReference>
<evidence type="ECO:0000313" key="3">
    <source>
        <dbReference type="Proteomes" id="UP000054099"/>
    </source>
</evidence>
<evidence type="ECO:0000259" key="1">
    <source>
        <dbReference type="Pfam" id="PF20229"/>
    </source>
</evidence>
<organism evidence="2 3">
    <name type="scientific">Fictibacillus enclensis</name>
    <dbReference type="NCBI Taxonomy" id="1017270"/>
    <lineage>
        <taxon>Bacteria</taxon>
        <taxon>Bacillati</taxon>
        <taxon>Bacillota</taxon>
        <taxon>Bacilli</taxon>
        <taxon>Bacillales</taxon>
        <taxon>Fictibacillaceae</taxon>
        <taxon>Fictibacillus</taxon>
    </lineage>
</organism>
<evidence type="ECO:0000313" key="2">
    <source>
        <dbReference type="EMBL" id="KSU84035.1"/>
    </source>
</evidence>
<proteinExistence type="predicted"/>
<dbReference type="EMBL" id="LNQN01000001">
    <property type="protein sequence ID" value="KSU84035.1"/>
    <property type="molecule type" value="Genomic_DNA"/>
</dbReference>
<accession>A0A0V8JAI1</accession>
<keyword evidence="3" id="KW-1185">Reference proteome</keyword>
<feature type="domain" description="ChrB N-terminal" evidence="1">
    <location>
        <begin position="22"/>
        <end position="174"/>
    </location>
</feature>
<dbReference type="Proteomes" id="UP000054099">
    <property type="component" value="Unassembled WGS sequence"/>
</dbReference>
<sequence length="182" mass="21685">MEESRKWYLFSYKVPVEPSTLRVRIWRNLKALGVLYIQQSVCLVPKVGDIGNKLTKLHTLIKDHGGESFMMEILKFSDYSEEELIKMFNEQRSKEYHDWLESCRHFGQDMDREAANSSAYYNIDESEMELMRLKRQLRKILKRDYFNYELSFHAKACLKQCEENLYSLAEAEYKLEGVQKGK</sequence>
<dbReference type="OrthoDB" id="9784302at2"/>